<accession>A0A521BBX1</accession>
<dbReference type="InterPro" id="IPR037171">
    <property type="entry name" value="NagB/RpiA_transferase-like"/>
</dbReference>
<comment type="similarity">
    <text evidence="4 7">Belongs to the glucosamine/galactosamine-6-phosphate isomerase family. 6-phosphogluconolactonase subfamily.</text>
</comment>
<dbReference type="InterPro" id="IPR006148">
    <property type="entry name" value="Glc/Gal-6P_isomerase"/>
</dbReference>
<dbReference type="RefSeq" id="WP_142492035.1">
    <property type="nucleotide sequence ID" value="NZ_FXTO01000002.1"/>
</dbReference>
<evidence type="ECO:0000256" key="4">
    <source>
        <dbReference type="ARBA" id="ARBA00010662"/>
    </source>
</evidence>
<gene>
    <name evidence="7" type="primary">pgl</name>
    <name evidence="9" type="ORF">SAMN06265173_102281</name>
</gene>
<dbReference type="AlphaFoldDB" id="A0A521BBX1"/>
<dbReference type="InterPro" id="IPR039104">
    <property type="entry name" value="6PGL"/>
</dbReference>
<comment type="catalytic activity">
    <reaction evidence="1 7">
        <text>6-phospho-D-glucono-1,5-lactone + H2O = 6-phospho-D-gluconate + H(+)</text>
        <dbReference type="Rhea" id="RHEA:12556"/>
        <dbReference type="ChEBI" id="CHEBI:15377"/>
        <dbReference type="ChEBI" id="CHEBI:15378"/>
        <dbReference type="ChEBI" id="CHEBI:57955"/>
        <dbReference type="ChEBI" id="CHEBI:58759"/>
        <dbReference type="EC" id="3.1.1.31"/>
    </reaction>
</comment>
<dbReference type="UniPathway" id="UPA00115">
    <property type="reaction ID" value="UER00409"/>
</dbReference>
<keyword evidence="10" id="KW-1185">Reference proteome</keyword>
<dbReference type="CDD" id="cd01400">
    <property type="entry name" value="6PGL"/>
    <property type="match status" value="1"/>
</dbReference>
<evidence type="ECO:0000259" key="8">
    <source>
        <dbReference type="Pfam" id="PF01182"/>
    </source>
</evidence>
<feature type="domain" description="Glucosamine/galactosamine-6-phosphate isomerase" evidence="8">
    <location>
        <begin position="14"/>
        <end position="223"/>
    </location>
</feature>
<protein>
    <recommendedName>
        <fullName evidence="6 7">6-phosphogluconolactonase</fullName>
        <shortName evidence="7">6PGL</shortName>
        <ecNumber evidence="5 7">3.1.1.31</ecNumber>
    </recommendedName>
</protein>
<evidence type="ECO:0000256" key="5">
    <source>
        <dbReference type="ARBA" id="ARBA00013198"/>
    </source>
</evidence>
<dbReference type="NCBIfam" id="TIGR01198">
    <property type="entry name" value="pgl"/>
    <property type="match status" value="1"/>
</dbReference>
<dbReference type="SUPFAM" id="SSF100950">
    <property type="entry name" value="NagB/RpiA/CoA transferase-like"/>
    <property type="match status" value="1"/>
</dbReference>
<evidence type="ECO:0000256" key="1">
    <source>
        <dbReference type="ARBA" id="ARBA00000832"/>
    </source>
</evidence>
<dbReference type="Gene3D" id="3.40.50.1360">
    <property type="match status" value="1"/>
</dbReference>
<organism evidence="9 10">
    <name type="scientific">Thalassovita litoralis</name>
    <dbReference type="NCBI Taxonomy" id="1010611"/>
    <lineage>
        <taxon>Bacteria</taxon>
        <taxon>Pseudomonadati</taxon>
        <taxon>Pseudomonadota</taxon>
        <taxon>Alphaproteobacteria</taxon>
        <taxon>Rhodobacterales</taxon>
        <taxon>Roseobacteraceae</taxon>
        <taxon>Thalassovita</taxon>
    </lineage>
</organism>
<dbReference type="GO" id="GO:0017057">
    <property type="term" value="F:6-phosphogluconolactonase activity"/>
    <property type="evidence" value="ECO:0007669"/>
    <property type="project" value="UniProtKB-UniRule"/>
</dbReference>
<evidence type="ECO:0000313" key="10">
    <source>
        <dbReference type="Proteomes" id="UP000316030"/>
    </source>
</evidence>
<evidence type="ECO:0000256" key="3">
    <source>
        <dbReference type="ARBA" id="ARBA00004961"/>
    </source>
</evidence>
<proteinExistence type="inferred from homology"/>
<dbReference type="EMBL" id="FXTO01000002">
    <property type="protein sequence ID" value="SMO44605.1"/>
    <property type="molecule type" value="Genomic_DNA"/>
</dbReference>
<dbReference type="GO" id="GO:0005975">
    <property type="term" value="P:carbohydrate metabolic process"/>
    <property type="evidence" value="ECO:0007669"/>
    <property type="project" value="UniProtKB-UniRule"/>
</dbReference>
<dbReference type="InterPro" id="IPR005900">
    <property type="entry name" value="6-phosphogluconolactonase_DevB"/>
</dbReference>
<dbReference type="EC" id="3.1.1.31" evidence="5 7"/>
<reference evidence="9 10" key="1">
    <citation type="submission" date="2017-05" db="EMBL/GenBank/DDBJ databases">
        <authorList>
            <person name="Varghese N."/>
            <person name="Submissions S."/>
        </authorList>
    </citation>
    <scope>NUCLEOTIDE SEQUENCE [LARGE SCALE GENOMIC DNA]</scope>
    <source>
        <strain evidence="9 10">DSM 29506</strain>
    </source>
</reference>
<comment type="function">
    <text evidence="2 7">Hydrolysis of 6-phosphogluconolactone to 6-phosphogluconate.</text>
</comment>
<sequence>MEGHTRVKLLTYADRDMMAIDLAQKLAGELTATLMHEERALLVVPGGTTPGPIFDALCAADLDWNRVDVLLSDERWVPADHPRSNTRLVRERLLVGRAAAARMLPLYASADTPELALAQLEQVIRPYLPISVALLGMGDDMHTASLFPDGDNLTAALAPDAPLLVTMRSPSQPEPRISLTARVLREALSLHIVITGAEKRAALGRAKDLPPEQAPIAALLDDAMIHWVD</sequence>
<comment type="pathway">
    <text evidence="3 7">Carbohydrate degradation; pentose phosphate pathway; D-ribulose 5-phosphate from D-glucose 6-phosphate (oxidative stage): step 2/3.</text>
</comment>
<evidence type="ECO:0000256" key="6">
    <source>
        <dbReference type="ARBA" id="ARBA00020337"/>
    </source>
</evidence>
<evidence type="ECO:0000256" key="2">
    <source>
        <dbReference type="ARBA" id="ARBA00002681"/>
    </source>
</evidence>
<dbReference type="Proteomes" id="UP000316030">
    <property type="component" value="Unassembled WGS sequence"/>
</dbReference>
<dbReference type="PANTHER" id="PTHR11054">
    <property type="entry name" value="6-PHOSPHOGLUCONOLACTONASE"/>
    <property type="match status" value="1"/>
</dbReference>
<evidence type="ECO:0000256" key="7">
    <source>
        <dbReference type="RuleBase" id="RU365095"/>
    </source>
</evidence>
<dbReference type="PANTHER" id="PTHR11054:SF0">
    <property type="entry name" value="6-PHOSPHOGLUCONOLACTONASE"/>
    <property type="match status" value="1"/>
</dbReference>
<dbReference type="GO" id="GO:0006098">
    <property type="term" value="P:pentose-phosphate shunt"/>
    <property type="evidence" value="ECO:0007669"/>
    <property type="project" value="UniProtKB-UniPathway"/>
</dbReference>
<evidence type="ECO:0000313" key="9">
    <source>
        <dbReference type="EMBL" id="SMO44605.1"/>
    </source>
</evidence>
<name>A0A521BBX1_9RHOB</name>
<dbReference type="OrthoDB" id="9810967at2"/>
<dbReference type="Pfam" id="PF01182">
    <property type="entry name" value="Glucosamine_iso"/>
    <property type="match status" value="1"/>
</dbReference>
<keyword evidence="7" id="KW-0378">Hydrolase</keyword>